<name>A0A4P9VG49_9GAMM</name>
<gene>
    <name evidence="12" type="ORF">B9G39_29520</name>
</gene>
<dbReference type="PANTHER" id="PTHR33175:SF13">
    <property type="entry name" value="HISTONE-LIKE PROTEIN"/>
    <property type="match status" value="1"/>
</dbReference>
<dbReference type="GO" id="GO:0003677">
    <property type="term" value="F:DNA binding"/>
    <property type="evidence" value="ECO:0007669"/>
    <property type="project" value="UniProtKB-KW"/>
</dbReference>
<dbReference type="PANTHER" id="PTHR33175">
    <property type="entry name" value="DNA-BINDING PROTEIN HU"/>
    <property type="match status" value="1"/>
</dbReference>
<sequence>MASSKKKTAVQEPFTKSQLISEIAETTELTKKDVNAVMESLSEIMGRHISKRGCGEFVFPSLFKVKTKKKPAVRARKGVNPFTGEEMMFKAKPASMQVRIQPLKKLKDFTVS</sequence>
<proteinExistence type="inferred from homology"/>
<keyword evidence="13" id="KW-1185">Reference proteome</keyword>
<dbReference type="InterPro" id="IPR010992">
    <property type="entry name" value="IHF-like_DNA-bd_dom_sf"/>
</dbReference>
<comment type="function">
    <text evidence="10">DNA-binding protein that plays a critical role in nucleoid compaction, genome replication and DNA replication and transcription. Binds to both ssDNA and dsDNA with a binding site covering about 15 nucleotides. Displays DNA-supercoiling activity only when associated with the viral DNA topoisomerase 2.</text>
</comment>
<evidence type="ECO:0000313" key="13">
    <source>
        <dbReference type="Proteomes" id="UP000257039"/>
    </source>
</evidence>
<dbReference type="GO" id="GO:0030527">
    <property type="term" value="F:structural constituent of chromatin"/>
    <property type="evidence" value="ECO:0007669"/>
    <property type="project" value="InterPro"/>
</dbReference>
<dbReference type="CDD" id="cd13834">
    <property type="entry name" value="HU_like"/>
    <property type="match status" value="1"/>
</dbReference>
<dbReference type="GO" id="GO:0005829">
    <property type="term" value="C:cytosol"/>
    <property type="evidence" value="ECO:0007669"/>
    <property type="project" value="TreeGrafter"/>
</dbReference>
<keyword evidence="6" id="KW-0426">Late protein</keyword>
<accession>A0A4P9VG49</accession>
<evidence type="ECO:0000256" key="3">
    <source>
        <dbReference type="ARBA" id="ARBA00011738"/>
    </source>
</evidence>
<dbReference type="SMART" id="SM00411">
    <property type="entry name" value="BHL"/>
    <property type="match status" value="1"/>
</dbReference>
<evidence type="ECO:0000256" key="5">
    <source>
        <dbReference type="ARBA" id="ARBA00022705"/>
    </source>
</evidence>
<evidence type="ECO:0000256" key="4">
    <source>
        <dbReference type="ARBA" id="ARBA00016145"/>
    </source>
</evidence>
<dbReference type="EMBL" id="NDXW01000011">
    <property type="protein sequence ID" value="RDH41250.1"/>
    <property type="molecule type" value="Genomic_DNA"/>
</dbReference>
<evidence type="ECO:0000256" key="6">
    <source>
        <dbReference type="ARBA" id="ARBA00022921"/>
    </source>
</evidence>
<evidence type="ECO:0000256" key="10">
    <source>
        <dbReference type="ARBA" id="ARBA00046140"/>
    </source>
</evidence>
<evidence type="ECO:0000256" key="11">
    <source>
        <dbReference type="RuleBase" id="RU003939"/>
    </source>
</evidence>
<comment type="similarity">
    <text evidence="2 11">Belongs to the bacterial histone-like protein family.</text>
</comment>
<evidence type="ECO:0000256" key="1">
    <source>
        <dbReference type="ARBA" id="ARBA00004328"/>
    </source>
</evidence>
<comment type="subunit">
    <text evidence="3">Homodimer.</text>
</comment>
<organism evidence="12 13">
    <name type="scientific">Zooshikella ganghwensis</name>
    <dbReference type="NCBI Taxonomy" id="202772"/>
    <lineage>
        <taxon>Bacteria</taxon>
        <taxon>Pseudomonadati</taxon>
        <taxon>Pseudomonadota</taxon>
        <taxon>Gammaproteobacteria</taxon>
        <taxon>Oceanospirillales</taxon>
        <taxon>Zooshikellaceae</taxon>
        <taxon>Zooshikella</taxon>
    </lineage>
</organism>
<evidence type="ECO:0000313" key="12">
    <source>
        <dbReference type="EMBL" id="RDH41250.1"/>
    </source>
</evidence>
<reference evidence="12 13" key="1">
    <citation type="submission" date="2017-04" db="EMBL/GenBank/DDBJ databases">
        <title>Draft genome sequence of Zooshikella ganghwensis VG4 isolated from Red Sea sediments.</title>
        <authorList>
            <person name="Rehman Z."/>
            <person name="Alam I."/>
            <person name="Kamau A."/>
            <person name="Bajic V."/>
            <person name="Leiknes T."/>
        </authorList>
    </citation>
    <scope>NUCLEOTIDE SEQUENCE [LARGE SCALE GENOMIC DNA]</scope>
    <source>
        <strain evidence="12 13">VG4</strain>
    </source>
</reference>
<evidence type="ECO:0000256" key="9">
    <source>
        <dbReference type="ARBA" id="ARBA00033227"/>
    </source>
</evidence>
<dbReference type="Pfam" id="PF00216">
    <property type="entry name" value="Bac_DNA_binding"/>
    <property type="match status" value="1"/>
</dbReference>
<evidence type="ECO:0000256" key="8">
    <source>
        <dbReference type="ARBA" id="ARBA00033120"/>
    </source>
</evidence>
<comment type="caution">
    <text evidence="12">The sequence shown here is derived from an EMBL/GenBank/DDBJ whole genome shotgun (WGS) entry which is preliminary data.</text>
</comment>
<dbReference type="AlphaFoldDB" id="A0A4P9VG49"/>
<dbReference type="Proteomes" id="UP000257039">
    <property type="component" value="Unassembled WGS sequence"/>
</dbReference>
<dbReference type="RefSeq" id="WP_094790013.1">
    <property type="nucleotide sequence ID" value="NZ_NDXW01000011.1"/>
</dbReference>
<comment type="subcellular location">
    <subcellularLocation>
        <location evidence="1">Virion</location>
    </subcellularLocation>
</comment>
<dbReference type="Gene3D" id="4.10.520.10">
    <property type="entry name" value="IHF-like DNA-binding proteins"/>
    <property type="match status" value="1"/>
</dbReference>
<dbReference type="SUPFAM" id="SSF47729">
    <property type="entry name" value="IHF-like DNA-binding proteins"/>
    <property type="match status" value="1"/>
</dbReference>
<protein>
    <recommendedName>
        <fullName evidence="4">Viral histone-like protein</fullName>
    </recommendedName>
    <alternativeName>
        <fullName evidence="9">DNA-binding protein pA104R</fullName>
    </alternativeName>
    <alternativeName>
        <fullName evidence="8">pA104R</fullName>
    </alternativeName>
</protein>
<keyword evidence="5" id="KW-0235">DNA replication</keyword>
<dbReference type="InterPro" id="IPR000119">
    <property type="entry name" value="Hist_DNA-bd"/>
</dbReference>
<dbReference type="GO" id="GO:0006260">
    <property type="term" value="P:DNA replication"/>
    <property type="evidence" value="ECO:0007669"/>
    <property type="project" value="UniProtKB-KW"/>
</dbReference>
<evidence type="ECO:0000256" key="7">
    <source>
        <dbReference type="ARBA" id="ARBA00023125"/>
    </source>
</evidence>
<evidence type="ECO:0000256" key="2">
    <source>
        <dbReference type="ARBA" id="ARBA00010529"/>
    </source>
</evidence>
<keyword evidence="7 12" id="KW-0238">DNA-binding</keyword>